<sequence length="157" mass="17493">MVDFIDNNEVFVEANDGDNDKLRDNGVEGADYSYYAAEGEDGVLESHGDADADGVVDNLNVYLLGSGVSVVGAQVEYEIKGLDETLPFGVTLWWWRSKTQNMSNIVELCQENPSQRPNAKSLWVWHPRSKTHRPNSGDLYSLVPLRQIWCLSARGST</sequence>
<organism evidence="1 2">
    <name type="scientific">Flemingia macrophylla</name>
    <dbReference type="NCBI Taxonomy" id="520843"/>
    <lineage>
        <taxon>Eukaryota</taxon>
        <taxon>Viridiplantae</taxon>
        <taxon>Streptophyta</taxon>
        <taxon>Embryophyta</taxon>
        <taxon>Tracheophyta</taxon>
        <taxon>Spermatophyta</taxon>
        <taxon>Magnoliopsida</taxon>
        <taxon>eudicotyledons</taxon>
        <taxon>Gunneridae</taxon>
        <taxon>Pentapetalae</taxon>
        <taxon>rosids</taxon>
        <taxon>fabids</taxon>
        <taxon>Fabales</taxon>
        <taxon>Fabaceae</taxon>
        <taxon>Papilionoideae</taxon>
        <taxon>50 kb inversion clade</taxon>
        <taxon>NPAAA clade</taxon>
        <taxon>indigoferoid/millettioid clade</taxon>
        <taxon>Phaseoleae</taxon>
        <taxon>Flemingia</taxon>
    </lineage>
</organism>
<dbReference type="Proteomes" id="UP001603857">
    <property type="component" value="Unassembled WGS sequence"/>
</dbReference>
<keyword evidence="2" id="KW-1185">Reference proteome</keyword>
<evidence type="ECO:0000313" key="1">
    <source>
        <dbReference type="EMBL" id="KAL2322170.1"/>
    </source>
</evidence>
<dbReference type="EMBL" id="JBGMDY010000009">
    <property type="protein sequence ID" value="KAL2322170.1"/>
    <property type="molecule type" value="Genomic_DNA"/>
</dbReference>
<protein>
    <submittedName>
        <fullName evidence="1">Uncharacterized protein</fullName>
    </submittedName>
</protein>
<accession>A0ABD1LF65</accession>
<name>A0ABD1LF65_9FABA</name>
<proteinExistence type="predicted"/>
<dbReference type="AlphaFoldDB" id="A0ABD1LF65"/>
<comment type="caution">
    <text evidence="1">The sequence shown here is derived from an EMBL/GenBank/DDBJ whole genome shotgun (WGS) entry which is preliminary data.</text>
</comment>
<gene>
    <name evidence="1" type="ORF">Fmac_026549</name>
</gene>
<reference evidence="1 2" key="1">
    <citation type="submission" date="2024-08" db="EMBL/GenBank/DDBJ databases">
        <title>Insights into the chromosomal genome structure of Flemingia macrophylla.</title>
        <authorList>
            <person name="Ding Y."/>
            <person name="Zhao Y."/>
            <person name="Bi W."/>
            <person name="Wu M."/>
            <person name="Zhao G."/>
            <person name="Gong Y."/>
            <person name="Li W."/>
            <person name="Zhang P."/>
        </authorList>
    </citation>
    <scope>NUCLEOTIDE SEQUENCE [LARGE SCALE GENOMIC DNA]</scope>
    <source>
        <strain evidence="1">DYQJB</strain>
        <tissue evidence="1">Leaf</tissue>
    </source>
</reference>
<evidence type="ECO:0000313" key="2">
    <source>
        <dbReference type="Proteomes" id="UP001603857"/>
    </source>
</evidence>